<dbReference type="Proteomes" id="UP001139516">
    <property type="component" value="Unassembled WGS sequence"/>
</dbReference>
<dbReference type="InterPro" id="IPR002938">
    <property type="entry name" value="FAD-bd"/>
</dbReference>
<keyword evidence="2" id="KW-0274">FAD</keyword>
<evidence type="ECO:0000313" key="5">
    <source>
        <dbReference type="Proteomes" id="UP001139516"/>
    </source>
</evidence>
<dbReference type="Pfam" id="PF01494">
    <property type="entry name" value="FAD_binding_3"/>
    <property type="match status" value="1"/>
</dbReference>
<dbReference type="Pfam" id="PF21274">
    <property type="entry name" value="Rng_hyd_C"/>
    <property type="match status" value="1"/>
</dbReference>
<dbReference type="PRINTS" id="PR00420">
    <property type="entry name" value="RNGMNOXGNASE"/>
</dbReference>
<comment type="caution">
    <text evidence="4">The sequence shown here is derived from an EMBL/GenBank/DDBJ whole genome shotgun (WGS) entry which is preliminary data.</text>
</comment>
<reference evidence="4" key="1">
    <citation type="submission" date="2022-04" db="EMBL/GenBank/DDBJ databases">
        <title>Roseomonas acroporae sp. nov., isolated from coral Acropora digitifera.</title>
        <authorList>
            <person name="Sun H."/>
        </authorList>
    </citation>
    <scope>NUCLEOTIDE SEQUENCE</scope>
    <source>
        <strain evidence="4">NAR14</strain>
    </source>
</reference>
<dbReference type="GO" id="GO:0016709">
    <property type="term" value="F:oxidoreductase activity, acting on paired donors, with incorporation or reduction of molecular oxygen, NAD(P)H as one donor, and incorporation of one atom of oxygen"/>
    <property type="evidence" value="ECO:0007669"/>
    <property type="project" value="UniProtKB-ARBA"/>
</dbReference>
<accession>A0A9X2BXL3</accession>
<feature type="domain" description="FAD-binding" evidence="3">
    <location>
        <begin position="6"/>
        <end position="369"/>
    </location>
</feature>
<dbReference type="EMBL" id="JALPRX010000118">
    <property type="protein sequence ID" value="MCK8787361.1"/>
    <property type="molecule type" value="Genomic_DNA"/>
</dbReference>
<organism evidence="4 5">
    <name type="scientific">Roseomonas acroporae</name>
    <dbReference type="NCBI Taxonomy" id="2937791"/>
    <lineage>
        <taxon>Bacteria</taxon>
        <taxon>Pseudomonadati</taxon>
        <taxon>Pseudomonadota</taxon>
        <taxon>Alphaproteobacteria</taxon>
        <taxon>Acetobacterales</taxon>
        <taxon>Roseomonadaceae</taxon>
        <taxon>Roseomonas</taxon>
    </lineage>
</organism>
<proteinExistence type="predicted"/>
<dbReference type="AlphaFoldDB" id="A0A9X2BXL3"/>
<dbReference type="InterPro" id="IPR050641">
    <property type="entry name" value="RIFMO-like"/>
</dbReference>
<dbReference type="InterPro" id="IPR036188">
    <property type="entry name" value="FAD/NAD-bd_sf"/>
</dbReference>
<evidence type="ECO:0000256" key="2">
    <source>
        <dbReference type="ARBA" id="ARBA00022827"/>
    </source>
</evidence>
<evidence type="ECO:0000256" key="1">
    <source>
        <dbReference type="ARBA" id="ARBA00022630"/>
    </source>
</evidence>
<keyword evidence="1" id="KW-0285">Flavoprotein</keyword>
<dbReference type="PANTHER" id="PTHR43004">
    <property type="entry name" value="TRK SYSTEM POTASSIUM UPTAKE PROTEIN"/>
    <property type="match status" value="1"/>
</dbReference>
<dbReference type="Gene3D" id="3.50.50.60">
    <property type="entry name" value="FAD/NAD(P)-binding domain"/>
    <property type="match status" value="1"/>
</dbReference>
<protein>
    <submittedName>
        <fullName evidence="4">FAD-dependent monooxygenase</fullName>
    </submittedName>
</protein>
<keyword evidence="4" id="KW-0560">Oxidoreductase</keyword>
<evidence type="ECO:0000313" key="4">
    <source>
        <dbReference type="EMBL" id="MCK8787361.1"/>
    </source>
</evidence>
<dbReference type="Gene3D" id="3.40.30.120">
    <property type="match status" value="1"/>
</dbReference>
<sequence length="589" mass="64387">MTGMIETDVLIVGSGPAGSAAALALSTYGIRNVLVTKYRWLADTPRAHITNQRTMEILRDLGVEDEVTAQATPQAWMGNTVFCTSLAGEELGRIRTWGTHPQRKADYDQASPSAMCDMPQNLMEPILFGNACARGTRARLDTEYLSLVQDSEGVTATVRDRLDGREYQIRARYLIGADGGRSKVAEDIGLPMEGRMGVAGSMNIVFKADLSRYVAHRPSVLYWVLQPGSNIGGIGMGLVRMVRPWNEWLIVWGYDIHQPPPEVDARVATEVAHRLIGDDTIPIEVTSTSVWTVNHMFATRYAEGRVFCMGDAVHRHPPSNGLGSNTSIQDAYNLAWKLALVLKGQAAPSLLETYDAERAPVGRQIVTRANQSIEEFGPIFGALGLLDDRGFAQMRANMEARKADTPEAAEQREALRRAIAFKDYEFNAHGVEMNQRYRSAAVVGDGTPEPVFDRDRELYYHPTTWPGARLPHAWLGRDGHQISTLDLAGKGRFSLFTGPTGSAWAEAAARTTAETGVPIEVFVIGPGQAQEDLFGDWAQLREVGESGCVLVRPDMHVAWRAQDSARTAGLTEAMLAVLGRGAPAVSRAA</sequence>
<dbReference type="PANTHER" id="PTHR43004:SF8">
    <property type="entry name" value="FAD-BINDING DOMAIN-CONTAINING PROTEIN-RELATED"/>
    <property type="match status" value="1"/>
</dbReference>
<dbReference type="GO" id="GO:0071949">
    <property type="term" value="F:FAD binding"/>
    <property type="evidence" value="ECO:0007669"/>
    <property type="project" value="InterPro"/>
</dbReference>
<keyword evidence="5" id="KW-1185">Reference proteome</keyword>
<evidence type="ECO:0000259" key="3">
    <source>
        <dbReference type="Pfam" id="PF01494"/>
    </source>
</evidence>
<name>A0A9X2BXL3_9PROT</name>
<keyword evidence="4" id="KW-0503">Monooxygenase</keyword>
<dbReference type="Gene3D" id="3.30.9.10">
    <property type="entry name" value="D-Amino Acid Oxidase, subunit A, domain 2"/>
    <property type="match status" value="1"/>
</dbReference>
<dbReference type="SUPFAM" id="SSF51905">
    <property type="entry name" value="FAD/NAD(P)-binding domain"/>
    <property type="match status" value="1"/>
</dbReference>
<gene>
    <name evidence="4" type="ORF">M0638_23600</name>
</gene>